<evidence type="ECO:0000313" key="2">
    <source>
        <dbReference type="Proteomes" id="UP000198598"/>
    </source>
</evidence>
<gene>
    <name evidence="1" type="ORF">SAMN05216167_12818</name>
</gene>
<accession>A0A1I2FVD8</accession>
<protein>
    <submittedName>
        <fullName evidence="1">Uncharacterized protein</fullName>
    </submittedName>
</protein>
<reference evidence="1 2" key="1">
    <citation type="submission" date="2016-10" db="EMBL/GenBank/DDBJ databases">
        <authorList>
            <person name="de Groot N.N."/>
        </authorList>
    </citation>
    <scope>NUCLEOTIDE SEQUENCE [LARGE SCALE GENOMIC DNA]</scope>
    <source>
        <strain evidence="1 2">DSM 26130</strain>
    </source>
</reference>
<keyword evidence="2" id="KW-1185">Reference proteome</keyword>
<dbReference type="Proteomes" id="UP000198598">
    <property type="component" value="Unassembled WGS sequence"/>
</dbReference>
<proteinExistence type="predicted"/>
<sequence length="68" mass="7797">MTNTETSDRSCEEKTIMNGFVIVAFKVLTDVFVRCLSLTFKCNQTEYDGYADMRRILKNGTYQDLASL</sequence>
<dbReference type="AlphaFoldDB" id="A0A1I2FVD8"/>
<evidence type="ECO:0000313" key="1">
    <source>
        <dbReference type="EMBL" id="SFF09342.1"/>
    </source>
</evidence>
<organism evidence="1 2">
    <name type="scientific">Spirosoma endophyticum</name>
    <dbReference type="NCBI Taxonomy" id="662367"/>
    <lineage>
        <taxon>Bacteria</taxon>
        <taxon>Pseudomonadati</taxon>
        <taxon>Bacteroidota</taxon>
        <taxon>Cytophagia</taxon>
        <taxon>Cytophagales</taxon>
        <taxon>Cytophagaceae</taxon>
        <taxon>Spirosoma</taxon>
    </lineage>
</organism>
<dbReference type="EMBL" id="FOLQ01000028">
    <property type="protein sequence ID" value="SFF09342.1"/>
    <property type="molecule type" value="Genomic_DNA"/>
</dbReference>
<name>A0A1I2FVD8_9BACT</name>